<protein>
    <recommendedName>
        <fullName evidence="1">DUF7730 domain-containing protein</fullName>
    </recommendedName>
</protein>
<accession>A0A8H5YWA0</accession>
<dbReference type="EMBL" id="JAAOAN010000168">
    <property type="protein sequence ID" value="KAF5718405.1"/>
    <property type="molecule type" value="Genomic_DNA"/>
</dbReference>
<dbReference type="OrthoDB" id="515692at2759"/>
<name>A0A8H5YWA0_9HYPO</name>
<feature type="domain" description="DUF7730" evidence="1">
    <location>
        <begin position="46"/>
        <end position="229"/>
    </location>
</feature>
<dbReference type="Proteomes" id="UP000544331">
    <property type="component" value="Unassembled WGS sequence"/>
</dbReference>
<evidence type="ECO:0000313" key="2">
    <source>
        <dbReference type="EMBL" id="KAF5718405.1"/>
    </source>
</evidence>
<sequence length="375" mass="43482">MRRRFMTWYVAKREKHNGVPEPPTLPNPRPHILTPSPSTEALPQSQQQAAPFFQMLPYEIRRQVLIEAFGDRTIHMDLTYDHPPMPGNKKAHAMIQEWRLGLDKSRPRSWHWRGCTCHRKPPPWHPAIASETYSVRAVDKDRCCVGLAQCCDMWTKNGKELYGCWIGAMGWLQTCRQAYTEGIDVLYTTNTIHVSSATLLVDLTAYILPQRLSSIRSLEIIWFVETDVCIGKNLPRDKDLNAILLTLDNHFPNLKRLNLALKLGLSKNVETHYQSVFDILDKFFMRRVSDSIREPFAVSIPYTVYVEMRREIVRAQHHEGNVFHWQIWRTLGGEYDLPEKPWITESFDMTPGARCNNGYWIYPGELSIRMGQSGS</sequence>
<comment type="caution">
    <text evidence="2">The sequence shown here is derived from an EMBL/GenBank/DDBJ whole genome shotgun (WGS) entry which is preliminary data.</text>
</comment>
<reference evidence="2 3" key="1">
    <citation type="submission" date="2020-05" db="EMBL/GenBank/DDBJ databases">
        <title>Identification and distribution of gene clusters putatively required for synthesis of sphingolipid metabolism inhibitors in phylogenetically diverse species of the filamentous fungus Fusarium.</title>
        <authorList>
            <person name="Kim H.-S."/>
            <person name="Busman M."/>
            <person name="Brown D.W."/>
            <person name="Divon H."/>
            <person name="Uhlig S."/>
            <person name="Proctor R.H."/>
        </authorList>
    </citation>
    <scope>NUCLEOTIDE SEQUENCE [LARGE SCALE GENOMIC DNA]</scope>
    <source>
        <strain evidence="2 3">NRRL 66235</strain>
    </source>
</reference>
<dbReference type="PANTHER" id="PTHR38790">
    <property type="entry name" value="2EXR DOMAIN-CONTAINING PROTEIN-RELATED"/>
    <property type="match status" value="1"/>
</dbReference>
<keyword evidence="3" id="KW-1185">Reference proteome</keyword>
<evidence type="ECO:0000313" key="3">
    <source>
        <dbReference type="Proteomes" id="UP000544331"/>
    </source>
</evidence>
<dbReference type="PANTHER" id="PTHR38790:SF4">
    <property type="entry name" value="2EXR DOMAIN-CONTAINING PROTEIN"/>
    <property type="match status" value="1"/>
</dbReference>
<dbReference type="AlphaFoldDB" id="A0A8H5YWA0"/>
<organism evidence="2 3">
    <name type="scientific">Fusarium mundagurra</name>
    <dbReference type="NCBI Taxonomy" id="1567541"/>
    <lineage>
        <taxon>Eukaryota</taxon>
        <taxon>Fungi</taxon>
        <taxon>Dikarya</taxon>
        <taxon>Ascomycota</taxon>
        <taxon>Pezizomycotina</taxon>
        <taxon>Sordariomycetes</taxon>
        <taxon>Hypocreomycetidae</taxon>
        <taxon>Hypocreales</taxon>
        <taxon>Nectriaceae</taxon>
        <taxon>Fusarium</taxon>
        <taxon>Fusarium fujikuroi species complex</taxon>
    </lineage>
</organism>
<proteinExistence type="predicted"/>
<gene>
    <name evidence="2" type="ORF">FMUND_5264</name>
</gene>
<dbReference type="Pfam" id="PF24864">
    <property type="entry name" value="DUF7730"/>
    <property type="match status" value="1"/>
</dbReference>
<evidence type="ECO:0000259" key="1">
    <source>
        <dbReference type="Pfam" id="PF24864"/>
    </source>
</evidence>
<dbReference type="InterPro" id="IPR056632">
    <property type="entry name" value="DUF7730"/>
</dbReference>